<name>A0ABM0U5T2_CAMSA</name>
<dbReference type="Pfam" id="PF00350">
    <property type="entry name" value="Dynamin_N"/>
    <property type="match status" value="1"/>
</dbReference>
<keyword evidence="2 3" id="KW-0342">GTP-binding</keyword>
<dbReference type="RefSeq" id="XP_010436273.1">
    <property type="nucleotide sequence ID" value="XM_010437971.2"/>
</dbReference>
<dbReference type="InterPro" id="IPR027417">
    <property type="entry name" value="P-loop_NTPase"/>
</dbReference>
<dbReference type="InterPro" id="IPR001401">
    <property type="entry name" value="Dynamin_GTPase"/>
</dbReference>
<feature type="domain" description="Dynamin-type G" evidence="5">
    <location>
        <begin position="51"/>
        <end position="326"/>
    </location>
</feature>
<dbReference type="PROSITE" id="PS00410">
    <property type="entry name" value="G_DYNAMIN_1"/>
    <property type="match status" value="1"/>
</dbReference>
<evidence type="ECO:0000313" key="6">
    <source>
        <dbReference type="Proteomes" id="UP000694864"/>
    </source>
</evidence>
<organism evidence="6 7">
    <name type="scientific">Camelina sativa</name>
    <name type="common">False flax</name>
    <name type="synonym">Myagrum sativum</name>
    <dbReference type="NCBI Taxonomy" id="90675"/>
    <lineage>
        <taxon>Eukaryota</taxon>
        <taxon>Viridiplantae</taxon>
        <taxon>Streptophyta</taxon>
        <taxon>Embryophyta</taxon>
        <taxon>Tracheophyta</taxon>
        <taxon>Spermatophyta</taxon>
        <taxon>Magnoliopsida</taxon>
        <taxon>eudicotyledons</taxon>
        <taxon>Gunneridae</taxon>
        <taxon>Pentapetalae</taxon>
        <taxon>rosids</taxon>
        <taxon>malvids</taxon>
        <taxon>Brassicales</taxon>
        <taxon>Brassicaceae</taxon>
        <taxon>Camelineae</taxon>
        <taxon>Camelina</taxon>
    </lineage>
</organism>
<dbReference type="Gene3D" id="1.20.120.1240">
    <property type="entry name" value="Dynamin, middle domain"/>
    <property type="match status" value="1"/>
</dbReference>
<evidence type="ECO:0000256" key="3">
    <source>
        <dbReference type="RuleBase" id="RU003932"/>
    </source>
</evidence>
<dbReference type="InterPro" id="IPR000375">
    <property type="entry name" value="Dynamin_stalk"/>
</dbReference>
<dbReference type="SUPFAM" id="SSF52540">
    <property type="entry name" value="P-loop containing nucleoside triphosphate hydrolases"/>
    <property type="match status" value="1"/>
</dbReference>
<dbReference type="InterPro" id="IPR019762">
    <property type="entry name" value="Dynamin_GTPase_CS"/>
</dbReference>
<dbReference type="PANTHER" id="PTHR11566:SF21">
    <property type="entry name" value="DYNAMIN RELATED PROTEIN 1, ISOFORM A"/>
    <property type="match status" value="1"/>
</dbReference>
<proteinExistence type="inferred from homology"/>
<sequence length="514" mass="56855">MTIEQVTDETPPSTPSPTAAATTKAAPLGSSVIPIVNKLQDIFAQLGSQSSIALPQVAVVGSQSSGKSSVLEALVGRDFLPRGNDICTRRPLVLQLVQTKRRSNGGSDDEWGEFRHLPEHTRIYDFSEIRREIEAETNRLVGENKGVADKQIRLTIYSPNVLDITLVDLPGITKVPVGDQPSDIEARIRTMILSYIKSDTCLILAVTPANTDLANSDALQIASNADPDGRRTIGVITKLDIMDKGTDARNLLLGNVVPLRLGYVGVVNRCQEDILLNRTIKEALIAEEKFFRSRPAYHGLTDRLGIPQLAKKLNQILVQHIKVLLPDLKSRISNALVATAKEHQSYGEITESRAGQGALLLNFLSKYCEAYSSLLEGKSEEMSTSELSGGARIHYIFQSIFVKSLEEVDPCEDLTDDDIRTAIQNATGPRSALFVPDVPFEVLVRRQISRLLDPSLQCARFIFDELIKISHRCMMNELQRFPVLRKRMDEVIGDFLREGLEPSEAMIGDIIDME</sequence>
<evidence type="ECO:0000256" key="1">
    <source>
        <dbReference type="ARBA" id="ARBA00022741"/>
    </source>
</evidence>
<evidence type="ECO:0000256" key="2">
    <source>
        <dbReference type="ARBA" id="ARBA00023134"/>
    </source>
</evidence>
<dbReference type="InterPro" id="IPR045063">
    <property type="entry name" value="Dynamin_N"/>
</dbReference>
<reference evidence="6" key="1">
    <citation type="journal article" date="2014" name="Nat. Commun.">
        <title>The emerging biofuel crop Camelina sativa retains a highly undifferentiated hexaploid genome structure.</title>
        <authorList>
            <person name="Kagale S."/>
            <person name="Koh C."/>
            <person name="Nixon J."/>
            <person name="Bollina V."/>
            <person name="Clarke W.E."/>
            <person name="Tuteja R."/>
            <person name="Spillane C."/>
            <person name="Robinson S.J."/>
            <person name="Links M.G."/>
            <person name="Clarke C."/>
            <person name="Higgins E.E."/>
            <person name="Huebert T."/>
            <person name="Sharpe A.G."/>
            <person name="Parkin I.A."/>
        </authorList>
    </citation>
    <scope>NUCLEOTIDE SEQUENCE [LARGE SCALE GENOMIC DNA]</scope>
    <source>
        <strain evidence="6">cv. DH55</strain>
    </source>
</reference>
<dbReference type="PANTHER" id="PTHR11566">
    <property type="entry name" value="DYNAMIN"/>
    <property type="match status" value="1"/>
</dbReference>
<feature type="region of interest" description="Disordered" evidence="4">
    <location>
        <begin position="1"/>
        <end position="24"/>
    </location>
</feature>
<evidence type="ECO:0000313" key="7">
    <source>
        <dbReference type="RefSeq" id="XP_010436273.1"/>
    </source>
</evidence>
<gene>
    <name evidence="7" type="primary">LOC104719995</name>
</gene>
<feature type="non-terminal residue" evidence="7">
    <location>
        <position position="514"/>
    </location>
</feature>
<dbReference type="Gene3D" id="3.40.50.300">
    <property type="entry name" value="P-loop containing nucleotide triphosphate hydrolases"/>
    <property type="match status" value="1"/>
</dbReference>
<dbReference type="GeneID" id="104719995"/>
<dbReference type="CDD" id="cd08771">
    <property type="entry name" value="DLP_1"/>
    <property type="match status" value="1"/>
</dbReference>
<dbReference type="Proteomes" id="UP000694864">
    <property type="component" value="Chromosome 10"/>
</dbReference>
<protein>
    <submittedName>
        <fullName evidence="7">Dynamin-related protein 3A-like</fullName>
    </submittedName>
</protein>
<comment type="similarity">
    <text evidence="3">Belongs to the TRAFAC class dynamin-like GTPase superfamily. Dynamin/Fzo/YdjA family.</text>
</comment>
<dbReference type="SMART" id="SM00053">
    <property type="entry name" value="DYNc"/>
    <property type="match status" value="1"/>
</dbReference>
<dbReference type="PRINTS" id="PR00195">
    <property type="entry name" value="DYNAMIN"/>
</dbReference>
<evidence type="ECO:0000256" key="4">
    <source>
        <dbReference type="SAM" id="MobiDB-lite"/>
    </source>
</evidence>
<keyword evidence="1 3" id="KW-0547">Nucleotide-binding</keyword>
<evidence type="ECO:0000259" key="5">
    <source>
        <dbReference type="PROSITE" id="PS51718"/>
    </source>
</evidence>
<accession>A0ABM0U5T2</accession>
<dbReference type="Pfam" id="PF01031">
    <property type="entry name" value="Dynamin_M"/>
    <property type="match status" value="1"/>
</dbReference>
<reference evidence="7" key="2">
    <citation type="submission" date="2025-08" db="UniProtKB">
        <authorList>
            <consortium name="RefSeq"/>
        </authorList>
    </citation>
    <scope>IDENTIFICATION</scope>
    <source>
        <tissue evidence="7">Leaf</tissue>
    </source>
</reference>
<dbReference type="PROSITE" id="PS51718">
    <property type="entry name" value="G_DYNAMIN_2"/>
    <property type="match status" value="1"/>
</dbReference>
<dbReference type="InterPro" id="IPR022812">
    <property type="entry name" value="Dynamin"/>
</dbReference>
<keyword evidence="6" id="KW-1185">Reference proteome</keyword>
<dbReference type="InterPro" id="IPR030381">
    <property type="entry name" value="G_DYNAMIN_dom"/>
</dbReference>